<dbReference type="RefSeq" id="XP_025358548.1">
    <property type="nucleotide sequence ID" value="XM_025501646.1"/>
</dbReference>
<evidence type="ECO:0000313" key="2">
    <source>
        <dbReference type="EMBL" id="PWN38246.1"/>
    </source>
</evidence>
<protein>
    <submittedName>
        <fullName evidence="2">Uncharacterized protein</fullName>
    </submittedName>
</protein>
<name>A0A316VL15_9BASI</name>
<feature type="compositionally biased region" description="Polar residues" evidence="1">
    <location>
        <begin position="1"/>
        <end position="15"/>
    </location>
</feature>
<evidence type="ECO:0000313" key="3">
    <source>
        <dbReference type="Proteomes" id="UP000245771"/>
    </source>
</evidence>
<feature type="region of interest" description="Disordered" evidence="1">
    <location>
        <begin position="1"/>
        <end position="62"/>
    </location>
</feature>
<dbReference type="OrthoDB" id="5570013at2759"/>
<dbReference type="Proteomes" id="UP000245771">
    <property type="component" value="Unassembled WGS sequence"/>
</dbReference>
<evidence type="ECO:0000256" key="1">
    <source>
        <dbReference type="SAM" id="MobiDB-lite"/>
    </source>
</evidence>
<dbReference type="EMBL" id="KZ819602">
    <property type="protein sequence ID" value="PWN38246.1"/>
    <property type="molecule type" value="Genomic_DNA"/>
</dbReference>
<dbReference type="AlphaFoldDB" id="A0A316VL15"/>
<organism evidence="2 3">
    <name type="scientific">Meira miltonrushii</name>
    <dbReference type="NCBI Taxonomy" id="1280837"/>
    <lineage>
        <taxon>Eukaryota</taxon>
        <taxon>Fungi</taxon>
        <taxon>Dikarya</taxon>
        <taxon>Basidiomycota</taxon>
        <taxon>Ustilaginomycotina</taxon>
        <taxon>Exobasidiomycetes</taxon>
        <taxon>Exobasidiales</taxon>
        <taxon>Brachybasidiaceae</taxon>
        <taxon>Meira</taxon>
    </lineage>
</organism>
<reference evidence="2 3" key="1">
    <citation type="journal article" date="2018" name="Mol. Biol. Evol.">
        <title>Broad Genomic Sampling Reveals a Smut Pathogenic Ancestry of the Fungal Clade Ustilaginomycotina.</title>
        <authorList>
            <person name="Kijpornyongpan T."/>
            <person name="Mondo S.J."/>
            <person name="Barry K."/>
            <person name="Sandor L."/>
            <person name="Lee J."/>
            <person name="Lipzen A."/>
            <person name="Pangilinan J."/>
            <person name="LaButti K."/>
            <person name="Hainaut M."/>
            <person name="Henrissat B."/>
            <person name="Grigoriev I.V."/>
            <person name="Spatafora J.W."/>
            <person name="Aime M.C."/>
        </authorList>
    </citation>
    <scope>NUCLEOTIDE SEQUENCE [LARGE SCALE GENOMIC DNA]</scope>
    <source>
        <strain evidence="2 3">MCA 3882</strain>
    </source>
</reference>
<gene>
    <name evidence="2" type="ORF">FA14DRAFT_188258</name>
</gene>
<keyword evidence="3" id="KW-1185">Reference proteome</keyword>
<accession>A0A316VL15</accession>
<dbReference type="GeneID" id="37023427"/>
<dbReference type="InParanoid" id="A0A316VL15"/>
<proteinExistence type="predicted"/>
<sequence>MASRSDQVPLLNQQGDAEDENPDVRFTIDDETGAYGEPSRSSDERNAHKYPPAAPPPSYKEATGKSALSLKVSQLFSALSAPDLSILQHALYKIWSFICRFWPTSRFAQVGMFMAGLWLLIIVSGPAFDEAGPRAGAGYPWVGVQQLSESGPGPISGDGHITSYANWTLESCQNSKAHRGDVVCHSTTKIELDIPTGFHSTESIFVYADPPRQNQLSEGRGHVPGTIEVKLVPEGTGPGQTPKGKATVVVDAEFEQSRMEVFEKSTVAKLASGLVTQGVGIYTYPLPAKYVNRNPPPLLMRIQILIPAGATVAALNVQASAMSIGGFVEPEMILTHQESRALQPAHAKRDQLAHPYFGRFILQSGVTPVRIGANVPIQALGVVKVTTYNGDIIIDSNINSGEVRFETMTGSIRLEENSQVTAWRESRLISQTGNIELKRNSWFDSSYILAKTNNGNILGGGKDHAGSKDGGIWKTNKTIEMYTSNGAIHASYAVRLPTDSFLNPTKNVRVETESKNGGVDVVFVDHEKGTGLQAKLTTSVGIVFARMHKAFVGKWQLEGSLSGSGMTPPPSKDQRGFKSIERSKDVIRLQEHGTIGPQDSEAAKDSSVLIRSSLGGAQLSFD</sequence>